<protein>
    <recommendedName>
        <fullName evidence="1">AMP-dependent synthetase/ligase domain-containing protein</fullName>
    </recommendedName>
</protein>
<evidence type="ECO:0000313" key="2">
    <source>
        <dbReference type="EMBL" id="GHI52031.1"/>
    </source>
</evidence>
<dbReference type="InterPro" id="IPR000873">
    <property type="entry name" value="AMP-dep_synth/lig_dom"/>
</dbReference>
<comment type="caution">
    <text evidence="2">The sequence shown here is derived from an EMBL/GenBank/DDBJ whole genome shotgun (WGS) entry which is preliminary data.</text>
</comment>
<keyword evidence="3" id="KW-1185">Reference proteome</keyword>
<dbReference type="PANTHER" id="PTHR43201:SF32">
    <property type="entry name" value="2-SUCCINYLBENZOATE--COA LIGASE, CHLOROPLASTIC_PEROXISOMAL"/>
    <property type="match status" value="1"/>
</dbReference>
<proteinExistence type="predicted"/>
<dbReference type="EMBL" id="BNEA01000006">
    <property type="protein sequence ID" value="GHI52031.1"/>
    <property type="molecule type" value="Genomic_DNA"/>
</dbReference>
<gene>
    <name evidence="2" type="ORF">Srubr_18770</name>
</gene>
<evidence type="ECO:0000313" key="3">
    <source>
        <dbReference type="Proteomes" id="UP000646738"/>
    </source>
</evidence>
<name>A0ABQ3R850_STRRR</name>
<dbReference type="SUPFAM" id="SSF56801">
    <property type="entry name" value="Acetyl-CoA synthetase-like"/>
    <property type="match status" value="1"/>
</dbReference>
<organism evidence="2 3">
    <name type="scientific">Streptomyces rubradiris</name>
    <name type="common">Streptomyces achromogenes subsp. rubradiris</name>
    <dbReference type="NCBI Taxonomy" id="285531"/>
    <lineage>
        <taxon>Bacteria</taxon>
        <taxon>Bacillati</taxon>
        <taxon>Actinomycetota</taxon>
        <taxon>Actinomycetes</taxon>
        <taxon>Kitasatosporales</taxon>
        <taxon>Streptomycetaceae</taxon>
        <taxon>Streptomyces</taxon>
    </lineage>
</organism>
<dbReference type="Proteomes" id="UP000646738">
    <property type="component" value="Unassembled WGS sequence"/>
</dbReference>
<dbReference type="Gene3D" id="3.40.50.980">
    <property type="match status" value="2"/>
</dbReference>
<dbReference type="PANTHER" id="PTHR43201">
    <property type="entry name" value="ACYL-COA SYNTHETASE"/>
    <property type="match status" value="1"/>
</dbReference>
<accession>A0ABQ3R850</accession>
<evidence type="ECO:0000259" key="1">
    <source>
        <dbReference type="Pfam" id="PF00501"/>
    </source>
</evidence>
<dbReference type="Pfam" id="PF00501">
    <property type="entry name" value="AMP-binding"/>
    <property type="match status" value="1"/>
</dbReference>
<sequence>MRRGDSVMICLRNSVEMLESYLAILRADAIGCPVNPASTDFELDYLLADSEAAVVITDPVHVAGFLRSPSLPRGARLLVTGDAPAHASVHAYQELVRTEPAEPARDDLGLDDVAWTFYTSGTTGEPKGVLSSQRNCLYSVAASYVPIPGLSADDRVLWPLPLFHSLSHIACVLAVTAVGATARIMDSPSGDEFLEAARETRATFVGCADHLPLPSGGAAPAPITLPDLRIGLVGGAVAGPGLCRSFREEFGCRWSMRTAAPRRAGRAP</sequence>
<dbReference type="RefSeq" id="WP_203854946.1">
    <property type="nucleotide sequence ID" value="NZ_BNEA01000006.1"/>
</dbReference>
<reference evidence="3" key="1">
    <citation type="submission" date="2023-07" db="EMBL/GenBank/DDBJ databases">
        <title>Whole genome shotgun sequence of Streptomyces achromogenes subsp. rubradiris NBRC 14000.</title>
        <authorList>
            <person name="Komaki H."/>
            <person name="Tamura T."/>
        </authorList>
    </citation>
    <scope>NUCLEOTIDE SEQUENCE [LARGE SCALE GENOMIC DNA]</scope>
    <source>
        <strain evidence="3">NBRC 14000</strain>
    </source>
</reference>
<feature type="domain" description="AMP-dependent synthetase/ligase" evidence="1">
    <location>
        <begin position="2"/>
        <end position="252"/>
    </location>
</feature>